<evidence type="ECO:0000256" key="9">
    <source>
        <dbReference type="ARBA" id="ARBA00032230"/>
    </source>
</evidence>
<keyword evidence="8 10" id="KW-0326">Glycosidase</keyword>
<dbReference type="SUPFAM" id="SSF49303">
    <property type="entry name" value="beta-Galactosidase/glucuronidase domain"/>
    <property type="match status" value="2"/>
</dbReference>
<dbReference type="PRINTS" id="PR00132">
    <property type="entry name" value="GLHYDRLASE2"/>
</dbReference>
<dbReference type="InterPro" id="IPR008979">
    <property type="entry name" value="Galactose-bd-like_sf"/>
</dbReference>
<dbReference type="EMBL" id="VDCS01000003">
    <property type="protein sequence ID" value="TNJ46009.1"/>
    <property type="molecule type" value="Genomic_DNA"/>
</dbReference>
<dbReference type="OrthoDB" id="9801077at2"/>
<dbReference type="SUPFAM" id="SSF74650">
    <property type="entry name" value="Galactose mutarotase-like"/>
    <property type="match status" value="1"/>
</dbReference>
<evidence type="ECO:0000256" key="6">
    <source>
        <dbReference type="ARBA" id="ARBA00022801"/>
    </source>
</evidence>
<dbReference type="Gene3D" id="2.60.40.10">
    <property type="entry name" value="Immunoglobulins"/>
    <property type="match status" value="2"/>
</dbReference>
<comment type="catalytic activity">
    <reaction evidence="1 10">
        <text>Hydrolysis of terminal non-reducing beta-D-galactose residues in beta-D-galactosides.</text>
        <dbReference type="EC" id="3.2.1.23"/>
    </reaction>
</comment>
<dbReference type="InterPro" id="IPR006104">
    <property type="entry name" value="Glyco_hydro_2_N"/>
</dbReference>
<dbReference type="Gene3D" id="2.70.98.10">
    <property type="match status" value="1"/>
</dbReference>
<dbReference type="SUPFAM" id="SSF51445">
    <property type="entry name" value="(Trans)glycosidases"/>
    <property type="match status" value="1"/>
</dbReference>
<dbReference type="PANTHER" id="PTHR46323">
    <property type="entry name" value="BETA-GALACTOSIDASE"/>
    <property type="match status" value="1"/>
</dbReference>
<dbReference type="SUPFAM" id="SSF49785">
    <property type="entry name" value="Galactose-binding domain-like"/>
    <property type="match status" value="1"/>
</dbReference>
<gene>
    <name evidence="13" type="ORF">FGF67_03150</name>
</gene>
<dbReference type="Pfam" id="PF02929">
    <property type="entry name" value="Bgal_small_N"/>
    <property type="match status" value="1"/>
</dbReference>
<dbReference type="EC" id="3.2.1.23" evidence="5 10"/>
<feature type="signal peptide" evidence="11">
    <location>
        <begin position="1"/>
        <end position="20"/>
    </location>
</feature>
<dbReference type="InterPro" id="IPR006103">
    <property type="entry name" value="Glyco_hydro_2_cat"/>
</dbReference>
<evidence type="ECO:0000256" key="4">
    <source>
        <dbReference type="ARBA" id="ARBA00011245"/>
    </source>
</evidence>
<dbReference type="Pfam" id="PF02837">
    <property type="entry name" value="Glyco_hydro_2_N"/>
    <property type="match status" value="1"/>
</dbReference>
<dbReference type="PROSITE" id="PS00719">
    <property type="entry name" value="GLYCOSYL_HYDROL_F2_1"/>
    <property type="match status" value="1"/>
</dbReference>
<dbReference type="Pfam" id="PF16353">
    <property type="entry name" value="LacZ_4"/>
    <property type="match status" value="1"/>
</dbReference>
<dbReference type="InterPro" id="IPR023230">
    <property type="entry name" value="Glyco_hydro_2_CS"/>
</dbReference>
<dbReference type="GO" id="GO:0009341">
    <property type="term" value="C:beta-galactosidase complex"/>
    <property type="evidence" value="ECO:0007669"/>
    <property type="project" value="InterPro"/>
</dbReference>
<evidence type="ECO:0000256" key="3">
    <source>
        <dbReference type="ARBA" id="ARBA00007401"/>
    </source>
</evidence>
<feature type="chain" id="PRO_5022756702" description="Beta-galactosidase" evidence="11">
    <location>
        <begin position="21"/>
        <end position="1071"/>
    </location>
</feature>
<dbReference type="InterPro" id="IPR014718">
    <property type="entry name" value="GH-type_carb-bd"/>
</dbReference>
<dbReference type="InterPro" id="IPR006102">
    <property type="entry name" value="Ig-like_GH2"/>
</dbReference>
<proteinExistence type="inferred from homology"/>
<dbReference type="AlphaFoldDB" id="A0A5C4SR24"/>
<evidence type="ECO:0000259" key="12">
    <source>
        <dbReference type="SMART" id="SM01038"/>
    </source>
</evidence>
<dbReference type="PROSITE" id="PS00608">
    <property type="entry name" value="GLYCOSYL_HYDROL_F2_2"/>
    <property type="match status" value="1"/>
</dbReference>
<comment type="cofactor">
    <cofactor evidence="2">
        <name>Ca(2+)</name>
        <dbReference type="ChEBI" id="CHEBI:29108"/>
    </cofactor>
</comment>
<dbReference type="InterPro" id="IPR017853">
    <property type="entry name" value="GH"/>
</dbReference>
<dbReference type="Proteomes" id="UP000308713">
    <property type="component" value="Unassembled WGS sequence"/>
</dbReference>
<sequence>MKINWIFLALSLFNLQLSFCQMDINNTLDLKPWEDPQVSGINRLPSKATSYSYPNESLALQNDKNNSSRYKLLNGNWKFYWAPIPEGVPNNFQEPTFDDSSWNTIPVPANWELHGHGTAIYTNTIYPFVPVNPPLVPNDDNPTGCYRTTFEVPDNWIDSQITLTFGGVSSAYYVWVNGKLLGYSEDSMLPTHFDISPYLQSGTNTLAVKAFRWSDGVYLEDQDHWRLSGIHRDVYLTSAPKVQLYDFFVQTDLDENYENATLKIRPRIKVFEDTDFSKFTLEAKLFDENNAEVLEQPLSIPVNKIYNEKFEQRGKPGFGLMQTLVENPKKWSAEQPNLYTLIFNLKNDKGQILESRSTKVGFRETEIKDGEFLVNGKSVIMFGVNRHDHDPINGKVISEASMLKDIKLMKQFNLNAVRTSHYPNDERWYDLCDAYGIYVMDEANLETHGVGGKLSNDASWSSAFLERAIRMVQRDKNHPSIVFWSLGNESGSGFNHVTMANWIRNYDTTRPVHYEGAQTTEGKAKVEDKILKDPLYVDVVSRMYSPMEYMVQMSEFEDETRPIIWCEYAHSMGNSTGNLFKYRNLFRKNKQIIGGYIWDWCDQGLAQKTAEGEDYYAFGGDMGDTKINTSNFCLNGIVGPNRELKAATWEVKKVFQPIEFIPNNLASGEITVTNHHNFTNLNEFQFLWELQEDGKTIKQGALETIALPPNQTKTITIPYKEPRLRAGAEYFIRISAVLKENTLWANKNHEIAWEQFQLPFNRALPNKSISSLNSITINNHSVSGKNFQIDFDASKGTLSQFVYNNQNLITTGLLPSFWRPITDNDRAGAKTKKHLAVWRAASENPTATSFELKQLTSNTALAASSFTFADNKASLVVKHFIYGDGTIKVDVEFQADETLPMLPKLGLQLQIPNTFDNLKYLGRGPHENYWDRKTSADVGVYSSSVFKDYYHYIRPQESSNKTDVRWFALTNNYGQGLLINAIDQHLSMSAWPYTTWNIEDALHTYDLEKQDFITLNIDHKQMGVGGDDSWSKNALPHPEFRIPAKAYNYSFILKPIKSSKQIGRIMYPENK</sequence>
<reference evidence="13 14" key="1">
    <citation type="submission" date="2019-05" db="EMBL/GenBank/DDBJ databases">
        <title>Tamlana fucoidanivorans sp. nov., isolated from the surface of algae collected from Fujian province in China.</title>
        <authorList>
            <person name="Li J."/>
        </authorList>
    </citation>
    <scope>NUCLEOTIDE SEQUENCE [LARGE SCALE GENOMIC DNA]</scope>
    <source>
        <strain evidence="13 14">CW2-9</strain>
    </source>
</reference>
<accession>A0A5C4SR24</accession>
<dbReference type="InterPro" id="IPR023232">
    <property type="entry name" value="Glyco_hydro_2_AS"/>
</dbReference>
<protein>
    <recommendedName>
        <fullName evidence="5 10">Beta-galactosidase</fullName>
        <ecNumber evidence="5 10">3.2.1.23</ecNumber>
    </recommendedName>
    <alternativeName>
        <fullName evidence="9 10">Lactase</fullName>
    </alternativeName>
</protein>
<dbReference type="Pfam" id="PF02836">
    <property type="entry name" value="Glyco_hydro_2_C"/>
    <property type="match status" value="1"/>
</dbReference>
<dbReference type="GO" id="GO:0005990">
    <property type="term" value="P:lactose catabolic process"/>
    <property type="evidence" value="ECO:0007669"/>
    <property type="project" value="TreeGrafter"/>
</dbReference>
<evidence type="ECO:0000256" key="8">
    <source>
        <dbReference type="ARBA" id="ARBA00023295"/>
    </source>
</evidence>
<dbReference type="Gene3D" id="2.60.120.260">
    <property type="entry name" value="Galactose-binding domain-like"/>
    <property type="match status" value="1"/>
</dbReference>
<keyword evidence="7" id="KW-0106">Calcium</keyword>
<dbReference type="PANTHER" id="PTHR46323:SF2">
    <property type="entry name" value="BETA-GALACTOSIDASE"/>
    <property type="match status" value="1"/>
</dbReference>
<evidence type="ECO:0000256" key="1">
    <source>
        <dbReference type="ARBA" id="ARBA00001412"/>
    </source>
</evidence>
<dbReference type="InterPro" id="IPR013783">
    <property type="entry name" value="Ig-like_fold"/>
</dbReference>
<dbReference type="InterPro" id="IPR006101">
    <property type="entry name" value="Glyco_hydro_2"/>
</dbReference>
<dbReference type="InterPro" id="IPR004199">
    <property type="entry name" value="B-gal_small/dom_5"/>
</dbReference>
<comment type="subunit">
    <text evidence="4">Monomer.</text>
</comment>
<evidence type="ECO:0000256" key="7">
    <source>
        <dbReference type="ARBA" id="ARBA00022837"/>
    </source>
</evidence>
<keyword evidence="6 10" id="KW-0378">Hydrolase</keyword>
<dbReference type="GO" id="GO:0004565">
    <property type="term" value="F:beta-galactosidase activity"/>
    <property type="evidence" value="ECO:0007669"/>
    <property type="project" value="UniProtKB-EC"/>
</dbReference>
<name>A0A5C4SR24_9FLAO</name>
<feature type="domain" description="Beta galactosidase small chain/" evidence="12">
    <location>
        <begin position="781"/>
        <end position="1054"/>
    </location>
</feature>
<organism evidence="13 14">
    <name type="scientific">Allotamlana fucoidanivorans</name>
    <dbReference type="NCBI Taxonomy" id="2583814"/>
    <lineage>
        <taxon>Bacteria</taxon>
        <taxon>Pseudomonadati</taxon>
        <taxon>Bacteroidota</taxon>
        <taxon>Flavobacteriia</taxon>
        <taxon>Flavobacteriales</taxon>
        <taxon>Flavobacteriaceae</taxon>
        <taxon>Allotamlana</taxon>
    </lineage>
</organism>
<dbReference type="SMART" id="SM01038">
    <property type="entry name" value="Bgal_small_N"/>
    <property type="match status" value="1"/>
</dbReference>
<comment type="similarity">
    <text evidence="3 10">Belongs to the glycosyl hydrolase 2 family.</text>
</comment>
<evidence type="ECO:0000256" key="10">
    <source>
        <dbReference type="RuleBase" id="RU361154"/>
    </source>
</evidence>
<dbReference type="InterPro" id="IPR036156">
    <property type="entry name" value="Beta-gal/glucu_dom_sf"/>
</dbReference>
<evidence type="ECO:0000313" key="14">
    <source>
        <dbReference type="Proteomes" id="UP000308713"/>
    </source>
</evidence>
<evidence type="ECO:0000256" key="11">
    <source>
        <dbReference type="SAM" id="SignalP"/>
    </source>
</evidence>
<dbReference type="GO" id="GO:0030246">
    <property type="term" value="F:carbohydrate binding"/>
    <property type="evidence" value="ECO:0007669"/>
    <property type="project" value="InterPro"/>
</dbReference>
<keyword evidence="11" id="KW-0732">Signal</keyword>
<dbReference type="InterPro" id="IPR050347">
    <property type="entry name" value="Bact_Beta-galactosidase"/>
</dbReference>
<dbReference type="Gene3D" id="3.20.20.80">
    <property type="entry name" value="Glycosidases"/>
    <property type="match status" value="1"/>
</dbReference>
<evidence type="ECO:0000256" key="5">
    <source>
        <dbReference type="ARBA" id="ARBA00012756"/>
    </source>
</evidence>
<dbReference type="InterPro" id="IPR011013">
    <property type="entry name" value="Gal_mutarotase_sf_dom"/>
</dbReference>
<dbReference type="InterPro" id="IPR032312">
    <property type="entry name" value="LacZ_4"/>
</dbReference>
<keyword evidence="14" id="KW-1185">Reference proteome</keyword>
<comment type="caution">
    <text evidence="13">The sequence shown here is derived from an EMBL/GenBank/DDBJ whole genome shotgun (WGS) entry which is preliminary data.</text>
</comment>
<evidence type="ECO:0000313" key="13">
    <source>
        <dbReference type="EMBL" id="TNJ46009.1"/>
    </source>
</evidence>
<dbReference type="Pfam" id="PF00703">
    <property type="entry name" value="Glyco_hydro_2"/>
    <property type="match status" value="1"/>
</dbReference>
<evidence type="ECO:0000256" key="2">
    <source>
        <dbReference type="ARBA" id="ARBA00001913"/>
    </source>
</evidence>